<keyword evidence="1" id="KW-0805">Transcription regulation</keyword>
<dbReference type="InterPro" id="IPR050090">
    <property type="entry name" value="Tyrosine_recombinase_XerCD"/>
</dbReference>
<evidence type="ECO:0000313" key="6">
    <source>
        <dbReference type="EMBL" id="MBW0128510.1"/>
    </source>
</evidence>
<name>A0ABS6U8F9_9PSEU</name>
<dbReference type="InterPro" id="IPR002104">
    <property type="entry name" value="Integrase_catalytic"/>
</dbReference>
<dbReference type="Proteomes" id="UP000694300">
    <property type="component" value="Unassembled WGS sequence"/>
</dbReference>
<dbReference type="Pfam" id="PF00589">
    <property type="entry name" value="Phage_integrase"/>
    <property type="match status" value="1"/>
</dbReference>
<dbReference type="EMBL" id="JADQDF010000001">
    <property type="protein sequence ID" value="MBW0128510.1"/>
    <property type="molecule type" value="Genomic_DNA"/>
</dbReference>
<feature type="domain" description="Tyr recombinase" evidence="5">
    <location>
        <begin position="207"/>
        <end position="407"/>
    </location>
</feature>
<accession>A0ABS6U8F9</accession>
<evidence type="ECO:0000256" key="2">
    <source>
        <dbReference type="ARBA" id="ARBA00023125"/>
    </source>
</evidence>
<dbReference type="PANTHER" id="PTHR30349:SF91">
    <property type="entry name" value="INTA PROTEIN"/>
    <property type="match status" value="1"/>
</dbReference>
<dbReference type="SMART" id="SM00345">
    <property type="entry name" value="HTH_GNTR"/>
    <property type="match status" value="1"/>
</dbReference>
<evidence type="ECO:0000259" key="5">
    <source>
        <dbReference type="PROSITE" id="PS51898"/>
    </source>
</evidence>
<evidence type="ECO:0000256" key="1">
    <source>
        <dbReference type="ARBA" id="ARBA00023015"/>
    </source>
</evidence>
<dbReference type="InterPro" id="IPR000524">
    <property type="entry name" value="Tscrpt_reg_HTH_GntR"/>
</dbReference>
<keyword evidence="7" id="KW-1185">Reference proteome</keyword>
<comment type="caution">
    <text evidence="6">The sequence shown here is derived from an EMBL/GenBank/DDBJ whole genome shotgun (WGS) entry which is preliminary data.</text>
</comment>
<organism evidence="6 7">
    <name type="scientific">Pseudonocardia oceani</name>
    <dbReference type="NCBI Taxonomy" id="2792013"/>
    <lineage>
        <taxon>Bacteria</taxon>
        <taxon>Bacillati</taxon>
        <taxon>Actinomycetota</taxon>
        <taxon>Actinomycetes</taxon>
        <taxon>Pseudonocardiales</taxon>
        <taxon>Pseudonocardiaceae</taxon>
        <taxon>Pseudonocardia</taxon>
    </lineage>
</organism>
<dbReference type="RefSeq" id="WP_218595750.1">
    <property type="nucleotide sequence ID" value="NZ_JADQDE010000185.1"/>
</dbReference>
<gene>
    <name evidence="6" type="ORF">I4I82_12545</name>
</gene>
<dbReference type="Pfam" id="PF00392">
    <property type="entry name" value="GntR"/>
    <property type="match status" value="1"/>
</dbReference>
<sequence>MAAKSGPRQRRRGSVRELPSGALQVRVYGGKDALTGKRNELVEVIPPGPRAAAEAEAARTRLLNQVDERRHPRTSATVNQMLDRHFELAKLAPATLSTYIGYAAKHIRPLIGTQQVGALDGGLFDSYYAELRRCRDHCDRRPRTDHRTSIDHVCDHRCGPHICRPLGDSTVRQIHFILSGALRKAVRWRWIGTSPIGQAEPPPAAKPDPRPPTAAEAARILSEAWADVEWGLLLWVAMVSGARRGELCALRWRDVGLDNGVLWVRRSIWQRSKQLGEKDTKDHQKRRIAVDPDTLVLLVEHRERCEERAAALDVALPADAFVFSSAPDGSKHLLPDSVSQRFGDLVRRLGIDTSIHKLRHYSATELISAGVDPRTVAGRLGHGGGGTTTLRYYTAWVAESDQRAASTLAGRMPARPLPGAAVALSRAPHPYERIAALLRDQVAAGALPVRSFLPGQKQLAAEHGVAVGTAHRAAVLLAEEGLIRPVTGRGFEVVRLPEAIVEPVLTPVAEPAPADPAELVLLDLVVRRAGVEVARFSAEGDPDHPGELRELLLDAALRRGDAEDELSTYEMDVFRAGEEVPVRTFVVSRRRGSGRS</sequence>
<proteinExistence type="predicted"/>
<dbReference type="PROSITE" id="PS50949">
    <property type="entry name" value="HTH_GNTR"/>
    <property type="match status" value="1"/>
</dbReference>
<protein>
    <submittedName>
        <fullName evidence="6">Tyrosine-type recombinase/integrase</fullName>
    </submittedName>
</protein>
<keyword evidence="2" id="KW-0238">DNA-binding</keyword>
<evidence type="ECO:0000256" key="3">
    <source>
        <dbReference type="ARBA" id="ARBA00023163"/>
    </source>
</evidence>
<dbReference type="PROSITE" id="PS51898">
    <property type="entry name" value="TYR_RECOMBINASE"/>
    <property type="match status" value="1"/>
</dbReference>
<evidence type="ECO:0000259" key="4">
    <source>
        <dbReference type="PROSITE" id="PS50949"/>
    </source>
</evidence>
<keyword evidence="3" id="KW-0804">Transcription</keyword>
<evidence type="ECO:0000313" key="7">
    <source>
        <dbReference type="Proteomes" id="UP000694300"/>
    </source>
</evidence>
<dbReference type="PANTHER" id="PTHR30349">
    <property type="entry name" value="PHAGE INTEGRASE-RELATED"/>
    <property type="match status" value="1"/>
</dbReference>
<reference evidence="6 7" key="1">
    <citation type="submission" date="2020-11" db="EMBL/GenBank/DDBJ databases">
        <title>Pseudonocardia abyssalis sp. nov. and Pseudonocardia oceani sp. nov., description and phylogenomic analysis of two novel actinomycetes isolated from the deep Southern Ocean.</title>
        <authorList>
            <person name="Parra J."/>
        </authorList>
    </citation>
    <scope>NUCLEOTIDE SEQUENCE [LARGE SCALE GENOMIC DNA]</scope>
    <source>
        <strain evidence="7">KRD185</strain>
    </source>
</reference>
<feature type="domain" description="HTH gntR-type" evidence="4">
    <location>
        <begin position="428"/>
        <end position="496"/>
    </location>
</feature>